<name>A0A2T7Q1C7_POMCA</name>
<feature type="region of interest" description="Disordered" evidence="1">
    <location>
        <begin position="258"/>
        <end position="280"/>
    </location>
</feature>
<feature type="region of interest" description="Disordered" evidence="1">
    <location>
        <begin position="83"/>
        <end position="115"/>
    </location>
</feature>
<organism evidence="2 3">
    <name type="scientific">Pomacea canaliculata</name>
    <name type="common">Golden apple snail</name>
    <dbReference type="NCBI Taxonomy" id="400727"/>
    <lineage>
        <taxon>Eukaryota</taxon>
        <taxon>Metazoa</taxon>
        <taxon>Spiralia</taxon>
        <taxon>Lophotrochozoa</taxon>
        <taxon>Mollusca</taxon>
        <taxon>Gastropoda</taxon>
        <taxon>Caenogastropoda</taxon>
        <taxon>Architaenioglossa</taxon>
        <taxon>Ampullarioidea</taxon>
        <taxon>Ampullariidae</taxon>
        <taxon>Pomacea</taxon>
    </lineage>
</organism>
<evidence type="ECO:0000256" key="1">
    <source>
        <dbReference type="SAM" id="MobiDB-lite"/>
    </source>
</evidence>
<evidence type="ECO:0000313" key="2">
    <source>
        <dbReference type="EMBL" id="PVD39472.1"/>
    </source>
</evidence>
<accession>A0A2T7Q1C7</accession>
<feature type="compositionally biased region" description="Basic and acidic residues" evidence="1">
    <location>
        <begin position="101"/>
        <end position="115"/>
    </location>
</feature>
<comment type="caution">
    <text evidence="2">The sequence shown here is derived from an EMBL/GenBank/DDBJ whole genome shotgun (WGS) entry which is preliminary data.</text>
</comment>
<sequence length="280" mass="31327">MRADFVNTRHHTLLYISTGFAQVGLSYGGERQGADDGDQKMIIEKSCLEVVVLDTVRHWTGLEERITIDEHDNIAMALHRYMKQQHPGKPWRSGGGTKVRSQQERNEGPKPREGVRTRPTATYIAVSVDNPDSPHTKGPRVPHLQLVDDQVKGHAVSDNRLVPAADNNKDMEDSTKHQTNTFSIKPTETEKISAKTKKNIPRPKTRAKGVTDRLGWSHAVLTRNGRHDRHDRLQTSPKPDVADTQKFIIPQMKALTLTGNTQPATVPASPRPDNNKGWCP</sequence>
<protein>
    <submittedName>
        <fullName evidence="2">Uncharacterized protein</fullName>
    </submittedName>
</protein>
<proteinExistence type="predicted"/>
<dbReference type="EMBL" id="PZQS01000001">
    <property type="protein sequence ID" value="PVD39472.1"/>
    <property type="molecule type" value="Genomic_DNA"/>
</dbReference>
<evidence type="ECO:0000313" key="3">
    <source>
        <dbReference type="Proteomes" id="UP000245119"/>
    </source>
</evidence>
<keyword evidence="3" id="KW-1185">Reference proteome</keyword>
<dbReference type="AlphaFoldDB" id="A0A2T7Q1C7"/>
<gene>
    <name evidence="2" type="ORF">C0Q70_02103</name>
</gene>
<dbReference type="Proteomes" id="UP000245119">
    <property type="component" value="Linkage Group LG1"/>
</dbReference>
<reference evidence="2 3" key="1">
    <citation type="submission" date="2018-04" db="EMBL/GenBank/DDBJ databases">
        <title>The genome of golden apple snail Pomacea canaliculata provides insight into stress tolerance and invasive adaptation.</title>
        <authorList>
            <person name="Liu C."/>
            <person name="Liu B."/>
            <person name="Ren Y."/>
            <person name="Zhang Y."/>
            <person name="Wang H."/>
            <person name="Li S."/>
            <person name="Jiang F."/>
            <person name="Yin L."/>
            <person name="Zhang G."/>
            <person name="Qian W."/>
            <person name="Fan W."/>
        </authorList>
    </citation>
    <scope>NUCLEOTIDE SEQUENCE [LARGE SCALE GENOMIC DNA]</scope>
    <source>
        <strain evidence="2">SZHN2017</strain>
        <tissue evidence="2">Muscle</tissue>
    </source>
</reference>